<dbReference type="InterPro" id="IPR010699">
    <property type="entry name" value="DUF1275"/>
</dbReference>
<feature type="transmembrane region" description="Helical" evidence="1">
    <location>
        <begin position="131"/>
        <end position="148"/>
    </location>
</feature>
<evidence type="ECO:0000256" key="1">
    <source>
        <dbReference type="SAM" id="Phobius"/>
    </source>
</evidence>
<keyword evidence="3" id="KW-1185">Reference proteome</keyword>
<keyword evidence="1" id="KW-1133">Transmembrane helix</keyword>
<feature type="transmembrane region" description="Helical" evidence="1">
    <location>
        <begin position="103"/>
        <end position="125"/>
    </location>
</feature>
<reference evidence="2" key="2">
    <citation type="submission" date="2020-09" db="EMBL/GenBank/DDBJ databases">
        <authorList>
            <person name="Sun Q."/>
            <person name="Zhou Y."/>
        </authorList>
    </citation>
    <scope>NUCLEOTIDE SEQUENCE</scope>
    <source>
        <strain evidence="2">CGMCC 1.12187</strain>
    </source>
</reference>
<name>A0A917GGM4_9MICC</name>
<comment type="caution">
    <text evidence="2">The sequence shown here is derived from an EMBL/GenBank/DDBJ whole genome shotgun (WGS) entry which is preliminary data.</text>
</comment>
<dbReference type="EMBL" id="BMEQ01000002">
    <property type="protein sequence ID" value="GGG45340.1"/>
    <property type="molecule type" value="Genomic_DNA"/>
</dbReference>
<keyword evidence="1" id="KW-0812">Transmembrane</keyword>
<feature type="transmembrane region" description="Helical" evidence="1">
    <location>
        <begin position="25"/>
        <end position="49"/>
    </location>
</feature>
<evidence type="ECO:0000313" key="2">
    <source>
        <dbReference type="EMBL" id="GGG45340.1"/>
    </source>
</evidence>
<dbReference type="PANTHER" id="PTHR37314">
    <property type="entry name" value="SLR0142 PROTEIN"/>
    <property type="match status" value="1"/>
</dbReference>
<evidence type="ECO:0000313" key="3">
    <source>
        <dbReference type="Proteomes" id="UP000638848"/>
    </source>
</evidence>
<proteinExistence type="predicted"/>
<gene>
    <name evidence="2" type="ORF">GCM10011374_04550</name>
</gene>
<accession>A0A917GGM4</accession>
<organism evidence="2 3">
    <name type="scientific">Kocuria dechangensis</name>
    <dbReference type="NCBI Taxonomy" id="1176249"/>
    <lineage>
        <taxon>Bacteria</taxon>
        <taxon>Bacillati</taxon>
        <taxon>Actinomycetota</taxon>
        <taxon>Actinomycetes</taxon>
        <taxon>Micrococcales</taxon>
        <taxon>Micrococcaceae</taxon>
        <taxon>Kocuria</taxon>
    </lineage>
</organism>
<dbReference type="PANTHER" id="PTHR37314:SF4">
    <property type="entry name" value="UPF0700 TRANSMEMBRANE PROTEIN YOAK"/>
    <property type="match status" value="1"/>
</dbReference>
<feature type="transmembrane region" description="Helical" evidence="1">
    <location>
        <begin position="69"/>
        <end position="91"/>
    </location>
</feature>
<feature type="transmembrane region" description="Helical" evidence="1">
    <location>
        <begin position="196"/>
        <end position="214"/>
    </location>
</feature>
<dbReference type="Pfam" id="PF06912">
    <property type="entry name" value="DUF1275"/>
    <property type="match status" value="1"/>
</dbReference>
<dbReference type="AlphaFoldDB" id="A0A917GGM4"/>
<sequence length="254" mass="27116">MATPVTGYLSLVSGARRTPRYDLHLACLLILVAGMLNSAGFVAVALYTSHMTGLTATMADHLVDRDVELLSISAVGLGSFVLGGIWCTLLFNWGRRRGLGCRFANVVAFEGALILGFGLTAEAFRGEHRDLVSVGVLCFTMGLQNALITKVADVPVRTTHVTGMITDIAIELGKLLYPNRTPGTDPVRGDPRKLRLLATLVGLFLLGGVAGTLGCLAVGFSFLVPVAQLLLVLAYRPVARDLARQRGRPARVFL</sequence>
<keyword evidence="1" id="KW-0472">Membrane</keyword>
<dbReference type="RefSeq" id="WP_188534227.1">
    <property type="nucleotide sequence ID" value="NZ_BMEQ01000002.1"/>
</dbReference>
<dbReference type="Proteomes" id="UP000638848">
    <property type="component" value="Unassembled WGS sequence"/>
</dbReference>
<protein>
    <submittedName>
        <fullName evidence="2">DUF1275 family protein</fullName>
    </submittedName>
</protein>
<reference evidence="2" key="1">
    <citation type="journal article" date="2014" name="Int. J. Syst. Evol. Microbiol.">
        <title>Complete genome sequence of Corynebacterium casei LMG S-19264T (=DSM 44701T), isolated from a smear-ripened cheese.</title>
        <authorList>
            <consortium name="US DOE Joint Genome Institute (JGI-PGF)"/>
            <person name="Walter F."/>
            <person name="Albersmeier A."/>
            <person name="Kalinowski J."/>
            <person name="Ruckert C."/>
        </authorList>
    </citation>
    <scope>NUCLEOTIDE SEQUENCE</scope>
    <source>
        <strain evidence="2">CGMCC 1.12187</strain>
    </source>
</reference>